<evidence type="ECO:0000256" key="4">
    <source>
        <dbReference type="SAM" id="MobiDB-lite"/>
    </source>
</evidence>
<evidence type="ECO:0000256" key="2">
    <source>
        <dbReference type="ARBA" id="ARBA00022729"/>
    </source>
</evidence>
<evidence type="ECO:0000256" key="1">
    <source>
        <dbReference type="ARBA" id="ARBA00010088"/>
    </source>
</evidence>
<keyword evidence="2" id="KW-0732">Signal</keyword>
<accession>A0A1G9N060</accession>
<dbReference type="EMBL" id="FNGP01000006">
    <property type="protein sequence ID" value="SDL79255.1"/>
    <property type="molecule type" value="Genomic_DNA"/>
</dbReference>
<protein>
    <submittedName>
        <fullName evidence="6">TAP-like protein</fullName>
    </submittedName>
</protein>
<dbReference type="Proteomes" id="UP000199475">
    <property type="component" value="Unassembled WGS sequence"/>
</dbReference>
<reference evidence="6 7" key="1">
    <citation type="submission" date="2016-10" db="EMBL/GenBank/DDBJ databases">
        <authorList>
            <person name="de Groot N.N."/>
        </authorList>
    </citation>
    <scope>NUCLEOTIDE SEQUENCE [LARGE SCALE GENOMIC DNA]</scope>
    <source>
        <strain evidence="6 7">CGMCC 1.9159</strain>
    </source>
</reference>
<dbReference type="InterPro" id="IPR013595">
    <property type="entry name" value="Pept_S33_TAP-like_C"/>
</dbReference>
<dbReference type="RefSeq" id="WP_093253507.1">
    <property type="nucleotide sequence ID" value="NZ_FNGP01000006.1"/>
</dbReference>
<dbReference type="SUPFAM" id="SSF53474">
    <property type="entry name" value="alpha/beta-Hydrolases"/>
    <property type="match status" value="1"/>
</dbReference>
<dbReference type="Gene3D" id="3.40.50.1820">
    <property type="entry name" value="alpha/beta hydrolase"/>
    <property type="match status" value="1"/>
</dbReference>
<dbReference type="AlphaFoldDB" id="A0A1G9N060"/>
<dbReference type="PANTHER" id="PTHR43248">
    <property type="entry name" value="2-SUCCINYL-6-HYDROXY-2,4-CYCLOHEXADIENE-1-CARBOXYLATE SYNTHASE"/>
    <property type="match status" value="1"/>
</dbReference>
<dbReference type="GO" id="GO:0016787">
    <property type="term" value="F:hydrolase activity"/>
    <property type="evidence" value="ECO:0007669"/>
    <property type="project" value="UniProtKB-KW"/>
</dbReference>
<sequence>MDRGLRLTQTVIGFLAVALVASLFLFGMVGGGAPADQQPTVSPSARPSPSELGEEDRLPGELPEPLDSIEVFDVDEELNPDRQLDYEAQGDPGVEFAAGLPDLRAYAEQSLDWAECGEATECATVLAPLDWEDPAAAAIELAVNRVASPNPVNGPLFVNPGGPGASGREFAASFAPDHWQGYDIVGFDPRGTGGSTHVVCGTLEETDEILGLDGSPDDDAEDRALQDGYRDFAQQCRDGSGELLDHLSSVEVARDMDLLRHLLGAEKLNFFGVSYGTYIGAMYAELFPDTSGRLILDAAVEITDAEPIYQIEGFERAFVAWADWCAGQEVCSLNGPSSAELQEQVSEWLDSLDQSPLPVGDRLLTQTHAATGIALFLYGDSSAYRVLALALQAAMRGDGEALLASADQLNGRGTDRYDTIAYAFPAMLCADWPDEGVDEVQELAAEGARRAPVLGRHMGITYACELWTAESNPPYKLTAEGADPILVIGGTGDSATPYEQAVRMAEQLEPATLLTYDGPGHGAVTGPSECVADAVDRYLADGTLPDEGTRCT</sequence>
<dbReference type="Pfam" id="PF08386">
    <property type="entry name" value="Abhydrolase_4"/>
    <property type="match status" value="1"/>
</dbReference>
<evidence type="ECO:0000256" key="3">
    <source>
        <dbReference type="ARBA" id="ARBA00022801"/>
    </source>
</evidence>
<evidence type="ECO:0000313" key="6">
    <source>
        <dbReference type="EMBL" id="SDL79255.1"/>
    </source>
</evidence>
<organism evidence="6 7">
    <name type="scientific">Tessaracoccus oleiagri</name>
    <dbReference type="NCBI Taxonomy" id="686624"/>
    <lineage>
        <taxon>Bacteria</taxon>
        <taxon>Bacillati</taxon>
        <taxon>Actinomycetota</taxon>
        <taxon>Actinomycetes</taxon>
        <taxon>Propionibacteriales</taxon>
        <taxon>Propionibacteriaceae</taxon>
        <taxon>Tessaracoccus</taxon>
    </lineage>
</organism>
<keyword evidence="3" id="KW-0378">Hydrolase</keyword>
<feature type="domain" description="Peptidase S33 tripeptidyl aminopeptidase-like C-terminal" evidence="5">
    <location>
        <begin position="452"/>
        <end position="551"/>
    </location>
</feature>
<keyword evidence="7" id="KW-1185">Reference proteome</keyword>
<name>A0A1G9N060_9ACTN</name>
<proteinExistence type="inferred from homology"/>
<dbReference type="PANTHER" id="PTHR43248:SF29">
    <property type="entry name" value="TRIPEPTIDYL AMINOPEPTIDASE"/>
    <property type="match status" value="1"/>
</dbReference>
<evidence type="ECO:0000259" key="5">
    <source>
        <dbReference type="Pfam" id="PF08386"/>
    </source>
</evidence>
<feature type="compositionally biased region" description="Polar residues" evidence="4">
    <location>
        <begin position="37"/>
        <end position="47"/>
    </location>
</feature>
<gene>
    <name evidence="6" type="ORF">SAMN04488242_2828</name>
</gene>
<dbReference type="InterPro" id="IPR029058">
    <property type="entry name" value="AB_hydrolase_fold"/>
</dbReference>
<dbReference type="InterPro" id="IPR051601">
    <property type="entry name" value="Serine_prot/Carboxylest_S33"/>
</dbReference>
<evidence type="ECO:0000313" key="7">
    <source>
        <dbReference type="Proteomes" id="UP000199475"/>
    </source>
</evidence>
<dbReference type="STRING" id="686624.SAMN04488242_2828"/>
<feature type="region of interest" description="Disordered" evidence="4">
    <location>
        <begin position="34"/>
        <end position="64"/>
    </location>
</feature>
<comment type="similarity">
    <text evidence="1">Belongs to the peptidase S33 family.</text>
</comment>
<dbReference type="OrthoDB" id="3930934at2"/>